<reference evidence="2" key="2">
    <citation type="journal article" date="2022" name="Hortic Res">
        <title>The genome of Dioscorea zingiberensis sheds light on the biosynthesis, origin and evolution of the medicinally important diosgenin saponins.</title>
        <authorList>
            <person name="Li Y."/>
            <person name="Tan C."/>
            <person name="Li Z."/>
            <person name="Guo J."/>
            <person name="Li S."/>
            <person name="Chen X."/>
            <person name="Wang C."/>
            <person name="Dai X."/>
            <person name="Yang H."/>
            <person name="Song W."/>
            <person name="Hou L."/>
            <person name="Xu J."/>
            <person name="Tong Z."/>
            <person name="Xu A."/>
            <person name="Yuan X."/>
            <person name="Wang W."/>
            <person name="Yang Q."/>
            <person name="Chen L."/>
            <person name="Sun Z."/>
            <person name="Wang K."/>
            <person name="Pan B."/>
            <person name="Chen J."/>
            <person name="Bao Y."/>
            <person name="Liu F."/>
            <person name="Qi X."/>
            <person name="Gang D.R."/>
            <person name="Wen J."/>
            <person name="Li J."/>
        </authorList>
    </citation>
    <scope>NUCLEOTIDE SEQUENCE</scope>
    <source>
        <strain evidence="2">Dzin_1.0</strain>
    </source>
</reference>
<name>A0A9D5HT03_9LILI</name>
<organism evidence="2 3">
    <name type="scientific">Dioscorea zingiberensis</name>
    <dbReference type="NCBI Taxonomy" id="325984"/>
    <lineage>
        <taxon>Eukaryota</taxon>
        <taxon>Viridiplantae</taxon>
        <taxon>Streptophyta</taxon>
        <taxon>Embryophyta</taxon>
        <taxon>Tracheophyta</taxon>
        <taxon>Spermatophyta</taxon>
        <taxon>Magnoliopsida</taxon>
        <taxon>Liliopsida</taxon>
        <taxon>Dioscoreales</taxon>
        <taxon>Dioscoreaceae</taxon>
        <taxon>Dioscorea</taxon>
    </lineage>
</organism>
<protein>
    <submittedName>
        <fullName evidence="2">Uncharacterized protein</fullName>
    </submittedName>
</protein>
<dbReference type="Proteomes" id="UP001085076">
    <property type="component" value="Miscellaneous, Linkage group lg01"/>
</dbReference>
<gene>
    <name evidence="2" type="ORF">J5N97_006751</name>
</gene>
<comment type="caution">
    <text evidence="2">The sequence shown here is derived from an EMBL/GenBank/DDBJ whole genome shotgun (WGS) entry which is preliminary data.</text>
</comment>
<dbReference type="EMBL" id="JAGGNH010000001">
    <property type="protein sequence ID" value="KAJ0988395.1"/>
    <property type="molecule type" value="Genomic_DNA"/>
</dbReference>
<accession>A0A9D5HT03</accession>
<feature type="region of interest" description="Disordered" evidence="1">
    <location>
        <begin position="1"/>
        <end position="90"/>
    </location>
</feature>
<dbReference type="AlphaFoldDB" id="A0A9D5HT03"/>
<keyword evidence="3" id="KW-1185">Reference proteome</keyword>
<evidence type="ECO:0000313" key="2">
    <source>
        <dbReference type="EMBL" id="KAJ0988395.1"/>
    </source>
</evidence>
<sequence length="156" mass="16510">MRSPLPSLISPSTPIFPHRNPSPNLSSTPPTRPRDCETVDPAVPASVEVAPGTRTQSPSVPGGSGSEMTPVGDFGREGGGDGGPMSLHPMRRNSAMMLTTTMMTLSRHGKYLDLQEGSSSDSGMTAANVDEQHLLASAWDPIGSMDHIFCLFMDQS</sequence>
<reference evidence="2" key="1">
    <citation type="submission" date="2021-03" db="EMBL/GenBank/DDBJ databases">
        <authorList>
            <person name="Li Z."/>
            <person name="Yang C."/>
        </authorList>
    </citation>
    <scope>NUCLEOTIDE SEQUENCE</scope>
    <source>
        <strain evidence="2">Dzin_1.0</strain>
        <tissue evidence="2">Leaf</tissue>
    </source>
</reference>
<proteinExistence type="predicted"/>
<evidence type="ECO:0000256" key="1">
    <source>
        <dbReference type="SAM" id="MobiDB-lite"/>
    </source>
</evidence>
<evidence type="ECO:0000313" key="3">
    <source>
        <dbReference type="Proteomes" id="UP001085076"/>
    </source>
</evidence>
<feature type="compositionally biased region" description="Low complexity" evidence="1">
    <location>
        <begin position="1"/>
        <end position="29"/>
    </location>
</feature>